<organism evidence="4 5">
    <name type="scientific">Polypedilum vanderplanki</name>
    <name type="common">Sleeping chironomid midge</name>
    <dbReference type="NCBI Taxonomy" id="319348"/>
    <lineage>
        <taxon>Eukaryota</taxon>
        <taxon>Metazoa</taxon>
        <taxon>Ecdysozoa</taxon>
        <taxon>Arthropoda</taxon>
        <taxon>Hexapoda</taxon>
        <taxon>Insecta</taxon>
        <taxon>Pterygota</taxon>
        <taxon>Neoptera</taxon>
        <taxon>Endopterygota</taxon>
        <taxon>Diptera</taxon>
        <taxon>Nematocera</taxon>
        <taxon>Chironomoidea</taxon>
        <taxon>Chironomidae</taxon>
        <taxon>Chironominae</taxon>
        <taxon>Polypedilum</taxon>
        <taxon>Polypedilum</taxon>
    </lineage>
</organism>
<dbReference type="PROSITE" id="PS00028">
    <property type="entry name" value="ZINC_FINGER_C2H2_1"/>
    <property type="match status" value="1"/>
</dbReference>
<dbReference type="OrthoDB" id="6910977at2759"/>
<dbReference type="EMBL" id="JADBJN010000002">
    <property type="protein sequence ID" value="KAG5675001.1"/>
    <property type="molecule type" value="Genomic_DNA"/>
</dbReference>
<keyword evidence="1" id="KW-0862">Zinc</keyword>
<sequence length="313" mass="36506">MFLSPIYDKNPTIEELEALYLSYIARKVGIVLEERLSIRYRSADIFHTLTSSSILCRANATVAEYIEDTIKEILVERGHSANHKKDTHNCKRPDDERKRIIYLANLKEDLVACPCPHCTFTSPRAYMFSHMKTHDYLQKLSIIKDQLKEKNIHTLDNYPTERLPFVLEPFKSYKCCYCAQDSPNSVEKSRHEIKCKLNPRPNFPCEYSDCDKRFLCQEDLTRHLATHVKKTERLAEIKPHHCQFCNLGFDKLARKNAHQKTCGKNPNRLLYKCRYCPKELSQLCHRDRHEITCSKRPKSSSSKSTSSSKSKSK</sequence>
<dbReference type="Gene3D" id="3.30.160.60">
    <property type="entry name" value="Classic Zinc Finger"/>
    <property type="match status" value="1"/>
</dbReference>
<evidence type="ECO:0000259" key="3">
    <source>
        <dbReference type="PROSITE" id="PS50157"/>
    </source>
</evidence>
<reference evidence="4" key="1">
    <citation type="submission" date="2021-03" db="EMBL/GenBank/DDBJ databases">
        <title>Chromosome level genome of the anhydrobiotic midge Polypedilum vanderplanki.</title>
        <authorList>
            <person name="Yoshida Y."/>
            <person name="Kikawada T."/>
            <person name="Gusev O."/>
        </authorList>
    </citation>
    <scope>NUCLEOTIDE SEQUENCE</scope>
    <source>
        <strain evidence="4">NIAS01</strain>
        <tissue evidence="4">Whole body or cell culture</tissue>
    </source>
</reference>
<name>A0A9J6BYE2_POLVA</name>
<dbReference type="PROSITE" id="PS50157">
    <property type="entry name" value="ZINC_FINGER_C2H2_2"/>
    <property type="match status" value="1"/>
</dbReference>
<comment type="caution">
    <text evidence="4">The sequence shown here is derived from an EMBL/GenBank/DDBJ whole genome shotgun (WGS) entry which is preliminary data.</text>
</comment>
<accession>A0A9J6BYE2</accession>
<keyword evidence="1" id="KW-0479">Metal-binding</keyword>
<keyword evidence="1" id="KW-0863">Zinc-finger</keyword>
<feature type="region of interest" description="Disordered" evidence="2">
    <location>
        <begin position="293"/>
        <end position="313"/>
    </location>
</feature>
<dbReference type="InterPro" id="IPR013087">
    <property type="entry name" value="Znf_C2H2_type"/>
</dbReference>
<dbReference type="SUPFAM" id="SSF57667">
    <property type="entry name" value="beta-beta-alpha zinc fingers"/>
    <property type="match status" value="1"/>
</dbReference>
<feature type="domain" description="C2H2-type" evidence="3">
    <location>
        <begin position="203"/>
        <end position="232"/>
    </location>
</feature>
<dbReference type="GO" id="GO:0008270">
    <property type="term" value="F:zinc ion binding"/>
    <property type="evidence" value="ECO:0007669"/>
    <property type="project" value="UniProtKB-KW"/>
</dbReference>
<dbReference type="Proteomes" id="UP001107558">
    <property type="component" value="Chromosome 2"/>
</dbReference>
<dbReference type="AlphaFoldDB" id="A0A9J6BYE2"/>
<evidence type="ECO:0000313" key="4">
    <source>
        <dbReference type="EMBL" id="KAG5675001.1"/>
    </source>
</evidence>
<proteinExistence type="predicted"/>
<feature type="compositionally biased region" description="Low complexity" evidence="2">
    <location>
        <begin position="299"/>
        <end position="313"/>
    </location>
</feature>
<evidence type="ECO:0000313" key="5">
    <source>
        <dbReference type="Proteomes" id="UP001107558"/>
    </source>
</evidence>
<dbReference type="SMART" id="SM00355">
    <property type="entry name" value="ZnF_C2H2"/>
    <property type="match status" value="4"/>
</dbReference>
<keyword evidence="5" id="KW-1185">Reference proteome</keyword>
<dbReference type="InterPro" id="IPR036236">
    <property type="entry name" value="Znf_C2H2_sf"/>
</dbReference>
<gene>
    <name evidence="4" type="ORF">PVAND_004942</name>
</gene>
<evidence type="ECO:0000256" key="2">
    <source>
        <dbReference type="SAM" id="MobiDB-lite"/>
    </source>
</evidence>
<protein>
    <recommendedName>
        <fullName evidence="3">C2H2-type domain-containing protein</fullName>
    </recommendedName>
</protein>
<evidence type="ECO:0000256" key="1">
    <source>
        <dbReference type="PROSITE-ProRule" id="PRU00042"/>
    </source>
</evidence>